<dbReference type="AlphaFoldDB" id="A0A074LL59"/>
<dbReference type="Pfam" id="PF00580">
    <property type="entry name" value="UvrD-helicase"/>
    <property type="match status" value="1"/>
</dbReference>
<dbReference type="Gene3D" id="1.10.486.10">
    <property type="entry name" value="PCRA, domain 4"/>
    <property type="match status" value="1"/>
</dbReference>
<reference evidence="17 18" key="1">
    <citation type="journal article" date="2013" name="Int. J. Syst. Evol. Microbiol.">
        <title>Tumebacillus flagellatus sp. nov., an alpha-amylase/pullulanase-producing bacterium isolated from cassava wastewater.</title>
        <authorList>
            <person name="Wang Q."/>
            <person name="Xie N."/>
            <person name="Qin Y."/>
            <person name="Shen N."/>
            <person name="Zhu J."/>
            <person name="Mi H."/>
            <person name="Huang R."/>
        </authorList>
    </citation>
    <scope>NUCLEOTIDE SEQUENCE [LARGE SCALE GENOMIC DNA]</scope>
    <source>
        <strain evidence="17 18">GST4</strain>
    </source>
</reference>
<keyword evidence="6" id="KW-0269">Exonuclease</keyword>
<comment type="catalytic activity">
    <reaction evidence="11">
        <text>Couples ATP hydrolysis with the unwinding of duplex DNA by translocating in the 3'-5' direction.</text>
        <dbReference type="EC" id="5.6.2.4"/>
    </reaction>
</comment>
<dbReference type="Pfam" id="PF13361">
    <property type="entry name" value="UvrD_C"/>
    <property type="match status" value="2"/>
</dbReference>
<dbReference type="GO" id="GO:0000725">
    <property type="term" value="P:recombinational repair"/>
    <property type="evidence" value="ECO:0007669"/>
    <property type="project" value="TreeGrafter"/>
</dbReference>
<dbReference type="Pfam" id="PF12705">
    <property type="entry name" value="PDDEXK_1"/>
    <property type="match status" value="1"/>
</dbReference>
<evidence type="ECO:0000259" key="16">
    <source>
        <dbReference type="PROSITE" id="PS51217"/>
    </source>
</evidence>
<keyword evidence="5 14" id="KW-0347">Helicase</keyword>
<evidence type="ECO:0000256" key="10">
    <source>
        <dbReference type="ARBA" id="ARBA00023235"/>
    </source>
</evidence>
<dbReference type="GO" id="GO:0043138">
    <property type="term" value="F:3'-5' DNA helicase activity"/>
    <property type="evidence" value="ECO:0007669"/>
    <property type="project" value="UniProtKB-EC"/>
</dbReference>
<evidence type="ECO:0000259" key="15">
    <source>
        <dbReference type="PROSITE" id="PS51198"/>
    </source>
</evidence>
<evidence type="ECO:0000256" key="3">
    <source>
        <dbReference type="ARBA" id="ARBA00022763"/>
    </source>
</evidence>
<dbReference type="PANTHER" id="PTHR11070:SF48">
    <property type="entry name" value="ATP-DEPENDENT HELICASE_NUCLEASE SUBUNIT A"/>
    <property type="match status" value="1"/>
</dbReference>
<gene>
    <name evidence="17" type="ORF">EL26_13265</name>
</gene>
<evidence type="ECO:0000256" key="9">
    <source>
        <dbReference type="ARBA" id="ARBA00023204"/>
    </source>
</evidence>
<evidence type="ECO:0000256" key="14">
    <source>
        <dbReference type="PROSITE-ProRule" id="PRU00560"/>
    </source>
</evidence>
<dbReference type="Proteomes" id="UP000027931">
    <property type="component" value="Unassembled WGS sequence"/>
</dbReference>
<dbReference type="Gene3D" id="3.90.320.10">
    <property type="match status" value="1"/>
</dbReference>
<feature type="binding site" evidence="14">
    <location>
        <begin position="25"/>
        <end position="32"/>
    </location>
    <ligand>
        <name>ATP</name>
        <dbReference type="ChEBI" id="CHEBI:30616"/>
    </ligand>
</feature>
<dbReference type="GO" id="GO:0033202">
    <property type="term" value="C:DNA helicase complex"/>
    <property type="evidence" value="ECO:0007669"/>
    <property type="project" value="TreeGrafter"/>
</dbReference>
<feature type="domain" description="UvrD-like helicase ATP-binding" evidence="15">
    <location>
        <begin position="4"/>
        <end position="453"/>
    </location>
</feature>
<dbReference type="InterPro" id="IPR014017">
    <property type="entry name" value="DNA_helicase_UvrD-like_C"/>
</dbReference>
<keyword evidence="2 14" id="KW-0547">Nucleotide-binding</keyword>
<keyword evidence="1" id="KW-0540">Nuclease</keyword>
<evidence type="ECO:0000256" key="7">
    <source>
        <dbReference type="ARBA" id="ARBA00022840"/>
    </source>
</evidence>
<keyword evidence="8" id="KW-0238">DNA-binding</keyword>
<dbReference type="PANTHER" id="PTHR11070">
    <property type="entry name" value="UVRD / RECB / PCRA DNA HELICASE FAMILY MEMBER"/>
    <property type="match status" value="1"/>
</dbReference>
<dbReference type="EMBL" id="JMIR01000017">
    <property type="protein sequence ID" value="KEO82871.1"/>
    <property type="molecule type" value="Genomic_DNA"/>
</dbReference>
<dbReference type="InterPro" id="IPR011604">
    <property type="entry name" value="PDDEXK-like_dom_sf"/>
</dbReference>
<accession>A0A074LL59</accession>
<evidence type="ECO:0000313" key="18">
    <source>
        <dbReference type="Proteomes" id="UP000027931"/>
    </source>
</evidence>
<evidence type="ECO:0000313" key="17">
    <source>
        <dbReference type="EMBL" id="KEO82871.1"/>
    </source>
</evidence>
<dbReference type="STRING" id="1157490.EL26_13265"/>
<protein>
    <recommendedName>
        <fullName evidence="12">DNA 3'-5' helicase</fullName>
        <ecNumber evidence="12">5.6.2.4</ecNumber>
    </recommendedName>
</protein>
<keyword evidence="7 14" id="KW-0067">ATP-binding</keyword>
<comment type="caution">
    <text evidence="17">The sequence shown here is derived from an EMBL/GenBank/DDBJ whole genome shotgun (WGS) entry which is preliminary data.</text>
</comment>
<dbReference type="Gene3D" id="3.40.50.300">
    <property type="entry name" value="P-loop containing nucleotide triphosphate hydrolases"/>
    <property type="match status" value="4"/>
</dbReference>
<dbReference type="eggNOG" id="COG1074">
    <property type="taxonomic scope" value="Bacteria"/>
</dbReference>
<dbReference type="GO" id="GO:0003677">
    <property type="term" value="F:DNA binding"/>
    <property type="evidence" value="ECO:0007669"/>
    <property type="project" value="UniProtKB-KW"/>
</dbReference>
<dbReference type="GO" id="GO:0005524">
    <property type="term" value="F:ATP binding"/>
    <property type="evidence" value="ECO:0007669"/>
    <property type="project" value="UniProtKB-UniRule"/>
</dbReference>
<dbReference type="InterPro" id="IPR014016">
    <property type="entry name" value="UvrD-like_ATP-bd"/>
</dbReference>
<comment type="catalytic activity">
    <reaction evidence="13">
        <text>ATP + H2O = ADP + phosphate + H(+)</text>
        <dbReference type="Rhea" id="RHEA:13065"/>
        <dbReference type="ChEBI" id="CHEBI:15377"/>
        <dbReference type="ChEBI" id="CHEBI:15378"/>
        <dbReference type="ChEBI" id="CHEBI:30616"/>
        <dbReference type="ChEBI" id="CHEBI:43474"/>
        <dbReference type="ChEBI" id="CHEBI:456216"/>
        <dbReference type="EC" id="5.6.2.4"/>
    </reaction>
</comment>
<dbReference type="InterPro" id="IPR027417">
    <property type="entry name" value="P-loop_NTPase"/>
</dbReference>
<evidence type="ECO:0000256" key="8">
    <source>
        <dbReference type="ARBA" id="ARBA00023125"/>
    </source>
</evidence>
<evidence type="ECO:0000256" key="1">
    <source>
        <dbReference type="ARBA" id="ARBA00022722"/>
    </source>
</evidence>
<evidence type="ECO:0000256" key="4">
    <source>
        <dbReference type="ARBA" id="ARBA00022801"/>
    </source>
</evidence>
<keyword evidence="10" id="KW-0413">Isomerase</keyword>
<keyword evidence="4 14" id="KW-0378">Hydrolase</keyword>
<keyword evidence="3" id="KW-0227">DNA damage</keyword>
<feature type="domain" description="UvrD-like helicase C-terminal" evidence="16">
    <location>
        <begin position="454"/>
        <end position="748"/>
    </location>
</feature>
<name>A0A074LL59_9BACL</name>
<proteinExistence type="predicted"/>
<sequence>MTDPRPTTGQWKAIRDLERHLTVSAGAGAGKTWVLTERYTTMLAGRPLILPPLELEAEGQAGVAPSRPGQIVAITFTKEAAGEMKARIRERLSRWKADAEDEDKRQIALLQEEVERAVITTIHGYCSELLRQYPLEAGIDPQARVLEESEAVFRLEEAVREALDEGLSREDAGVLALLTEYGYEPLVRHVMEFYPSVREQTEDFAGMATQTLAKLDELQAGLAPAVETLEKLLRNVLSVDLDALDGKKGSVARALRLRAEYPEISRTLANWRDSGWEYLPEIGVLLEELTAGWGTLVKELKPDVNALKAHVPTLSRHIVPSGLRETVVHLSQLLQEIHILYTEKKTRDRALDFTDLQNLAVRLLQRADVRNWQAKRLRFLMVDEFQDTNPVQKRLLDALTEGNDDLRLFVVGDAKQSIYRFRGADVQVFLDTQDEVGRSGGEHVALAHNFRTQEPIIAFVNRLFELLMPETYEPMQATRPAAHSRPMIEVLHLTEEPGSVEQKLAEARTVARRIREMVGRETLIPNHDGTLRSVQYRDITILFSAMTHVYIYEHALQQAGIPYYIVGSRDFFRRQEIFDLVSVLQVLVEEMDTVARIGALRSPLFGVSDEALYWLGREGLVAPDWTQLPNWHRLAPDDQAKLTRAQTLFRLWREEKSYKNAAAVLTSILQHTGYEQALFLTFGGDQKVGNVRKLLEIAHEQPAERASVLAFLSDLQKRIDGEVKEEDAQVESDQSDVVKIMTVHKSKGLEFPVVILPDMARTFNLSEGGKFRYDPQRGLVPSFTENDAWNEFGYSTLLSEENKAKALAEERRKLYVAMTRARDYLLLVGTRALDKKTPPTLEDSRWFGWLQAAEVEKWEGVKWVHLGAQEDVMTTEVSVDGFQTDAAINGDAFANTEPTGDAVFAIDSNFAFVETSNQGNFAPDEHRNESAVSLEPRDVTVHIPASLAAHFPLLGPIQPRPDEIPGLTLSVSALLTYFTCPRQYYYKYALRLPELARPLEDTQQISLFDAVEAVEEPNLTPTELADTDAEHDPTVRGTLVHRVLELLQHPADLQPLLHRALTERKIVGEEAQRWIPLLTGDIQRYTESRLFREVQAATEQHSEMMFRLLVGKHAITGIIDKLYRKPDGRAVVLDYKTNRITRRQLNRTAHHYTPQLQLYTLVAEQLLGWHVERAVLYFTALDAEADVPVTPADLEEMQSRLHTACDHIARHDGETDFPQTEETGACGRCPYQLICRGDMLS</sequence>
<dbReference type="GO" id="GO:0005829">
    <property type="term" value="C:cytosol"/>
    <property type="evidence" value="ECO:0007669"/>
    <property type="project" value="TreeGrafter"/>
</dbReference>
<keyword evidence="18" id="KW-1185">Reference proteome</keyword>
<dbReference type="SUPFAM" id="SSF52980">
    <property type="entry name" value="Restriction endonuclease-like"/>
    <property type="match status" value="1"/>
</dbReference>
<evidence type="ECO:0000256" key="11">
    <source>
        <dbReference type="ARBA" id="ARBA00034617"/>
    </source>
</evidence>
<evidence type="ECO:0000256" key="13">
    <source>
        <dbReference type="ARBA" id="ARBA00048988"/>
    </source>
</evidence>
<dbReference type="InterPro" id="IPR038726">
    <property type="entry name" value="PDDEXK_AddAB-type"/>
</dbReference>
<dbReference type="EC" id="5.6.2.4" evidence="12"/>
<dbReference type="InterPro" id="IPR011335">
    <property type="entry name" value="Restrct_endonuc-II-like"/>
</dbReference>
<evidence type="ECO:0000256" key="2">
    <source>
        <dbReference type="ARBA" id="ARBA00022741"/>
    </source>
</evidence>
<dbReference type="SUPFAM" id="SSF52540">
    <property type="entry name" value="P-loop containing nucleoside triphosphate hydrolases"/>
    <property type="match status" value="1"/>
</dbReference>
<organism evidence="17 18">
    <name type="scientific">Tumebacillus flagellatus</name>
    <dbReference type="NCBI Taxonomy" id="1157490"/>
    <lineage>
        <taxon>Bacteria</taxon>
        <taxon>Bacillati</taxon>
        <taxon>Bacillota</taxon>
        <taxon>Bacilli</taxon>
        <taxon>Bacillales</taxon>
        <taxon>Alicyclobacillaceae</taxon>
        <taxon>Tumebacillus</taxon>
    </lineage>
</organism>
<evidence type="ECO:0000256" key="5">
    <source>
        <dbReference type="ARBA" id="ARBA00022806"/>
    </source>
</evidence>
<dbReference type="PROSITE" id="PS51217">
    <property type="entry name" value="UVRD_HELICASE_CTER"/>
    <property type="match status" value="1"/>
</dbReference>
<evidence type="ECO:0000256" key="6">
    <source>
        <dbReference type="ARBA" id="ARBA00022839"/>
    </source>
</evidence>
<dbReference type="RefSeq" id="WP_038089213.1">
    <property type="nucleotide sequence ID" value="NZ_JMIR01000017.1"/>
</dbReference>
<keyword evidence="9" id="KW-0234">DNA repair</keyword>
<dbReference type="PROSITE" id="PS51198">
    <property type="entry name" value="UVRD_HELICASE_ATP_BIND"/>
    <property type="match status" value="1"/>
</dbReference>
<dbReference type="InterPro" id="IPR000212">
    <property type="entry name" value="DNA_helicase_UvrD/REP"/>
</dbReference>
<dbReference type="OrthoDB" id="9810135at2"/>
<evidence type="ECO:0000256" key="12">
    <source>
        <dbReference type="ARBA" id="ARBA00034808"/>
    </source>
</evidence>
<dbReference type="GO" id="GO:0004527">
    <property type="term" value="F:exonuclease activity"/>
    <property type="evidence" value="ECO:0007669"/>
    <property type="project" value="UniProtKB-KW"/>
</dbReference>